<gene>
    <name evidence="6" type="ORF">N7539_006498</name>
</gene>
<feature type="binding site" evidence="5">
    <location>
        <position position="663"/>
    </location>
    <ligand>
        <name>Fe cation</name>
        <dbReference type="ChEBI" id="CHEBI:24875"/>
        <note>catalytic</note>
    </ligand>
</feature>
<evidence type="ECO:0000256" key="1">
    <source>
        <dbReference type="ARBA" id="ARBA00006787"/>
    </source>
</evidence>
<dbReference type="PANTHER" id="PTHR10543">
    <property type="entry name" value="BETA-CAROTENE DIOXYGENASE"/>
    <property type="match status" value="1"/>
</dbReference>
<dbReference type="GeneID" id="81626349"/>
<dbReference type="EMBL" id="JAPWDQ010000008">
    <property type="protein sequence ID" value="KAJ5483052.1"/>
    <property type="molecule type" value="Genomic_DNA"/>
</dbReference>
<keyword evidence="4 5" id="KW-0408">Iron</keyword>
<feature type="binding site" evidence="5">
    <location>
        <position position="421"/>
    </location>
    <ligand>
        <name>Fe cation</name>
        <dbReference type="ChEBI" id="CHEBI:24875"/>
        <note>catalytic</note>
    </ligand>
</feature>
<feature type="binding site" evidence="5">
    <location>
        <position position="304"/>
    </location>
    <ligand>
        <name>Fe cation</name>
        <dbReference type="ChEBI" id="CHEBI:24875"/>
        <note>catalytic</note>
    </ligand>
</feature>
<reference evidence="6" key="1">
    <citation type="submission" date="2022-12" db="EMBL/GenBank/DDBJ databases">
        <authorList>
            <person name="Petersen C."/>
        </authorList>
    </citation>
    <scope>NUCLEOTIDE SEQUENCE</scope>
    <source>
        <strain evidence="6">IBT 30728</strain>
    </source>
</reference>
<sequence>MELSKAHHPLQLISSLDPAAIPIRDVTSRPTSRSARPPAGDAELSSKALEDVWLIHTTALVDFPAQIWLRAKQGHTEKVSADHDRGTQDLHNGNFAPVHRQFRLTACSYSGILPVELHGGQYVRNGGNPSFGNQPLEDVHMFDGDGMLSGIWFRTTNQTKKVDPCFVNRYILTDLYLGAKSMPYLRAPILPSIATLAHPLRSTISTFFRLCRFLALIAWSFISPDAHPVRKVSVANTAILYHDKRALATCQTGPPMRVQLPGLDTIGWFNGHSAVNEKKSYAVEQDAFGCNGPLGFLRDWTTAHPHVDPATGDLISFQASFLPPFVWYTLIPRSDASQTRSSVLYAPVPGVSIPKLMHDFGVSQHHTVILDLPVTLDPMNMLRGRPIIHYDRDSPSRFGIFPRRHPEQVRWFQTDPCYIFHTATTWDEPAVSSSNSHNSNIQAVSMVVCRYTNGNMLHSMGAIEPTNAELSDSKLYYYRFLLSDQHQNVITHQWALSTIPIEMPVISAAVQGKGARFVYGCSSRDAIFGAKTGEPMKVDCLVKVDIHTLIKRGVKESPRPIEGCVDTRSMEEVLSSQDAEDPIQIFQAPVGWYAQEPQFVPRNDARSEDDGYLLTLMFDESQLDANGQADENSKSELWIIDARDMTSVVGKVTLPQRVPYGFHGHWFSQEQIEAQRPYARVRTEMTE</sequence>
<keyword evidence="7" id="KW-1185">Reference proteome</keyword>
<dbReference type="AlphaFoldDB" id="A0A9X0BSZ6"/>
<dbReference type="GO" id="GO:0010436">
    <property type="term" value="F:carotenoid dioxygenase activity"/>
    <property type="evidence" value="ECO:0007669"/>
    <property type="project" value="TreeGrafter"/>
</dbReference>
<evidence type="ECO:0000313" key="6">
    <source>
        <dbReference type="EMBL" id="KAJ5483052.1"/>
    </source>
</evidence>
<dbReference type="Pfam" id="PF03055">
    <property type="entry name" value="RPE65"/>
    <property type="match status" value="1"/>
</dbReference>
<dbReference type="GO" id="GO:0016121">
    <property type="term" value="P:carotene catabolic process"/>
    <property type="evidence" value="ECO:0007669"/>
    <property type="project" value="TreeGrafter"/>
</dbReference>
<keyword evidence="2 5" id="KW-0479">Metal-binding</keyword>
<dbReference type="GO" id="GO:0046872">
    <property type="term" value="F:metal ion binding"/>
    <property type="evidence" value="ECO:0007669"/>
    <property type="project" value="UniProtKB-KW"/>
</dbReference>
<dbReference type="Proteomes" id="UP001148312">
    <property type="component" value="Unassembled WGS sequence"/>
</dbReference>
<keyword evidence="3" id="KW-0560">Oxidoreductase</keyword>
<reference evidence="6" key="2">
    <citation type="journal article" date="2023" name="IMA Fungus">
        <title>Comparative genomic study of the Penicillium genus elucidates a diverse pangenome and 15 lateral gene transfer events.</title>
        <authorList>
            <person name="Petersen C."/>
            <person name="Sorensen T."/>
            <person name="Nielsen M.R."/>
            <person name="Sondergaard T.E."/>
            <person name="Sorensen J.L."/>
            <person name="Fitzpatrick D.A."/>
            <person name="Frisvad J.C."/>
            <person name="Nielsen K.L."/>
        </authorList>
    </citation>
    <scope>NUCLEOTIDE SEQUENCE</scope>
    <source>
        <strain evidence="6">IBT 30728</strain>
    </source>
</reference>
<comment type="cofactor">
    <cofactor evidence="5">
        <name>Fe(2+)</name>
        <dbReference type="ChEBI" id="CHEBI:29033"/>
    </cofactor>
    <text evidence="5">Binds 1 Fe(2+) ion per subunit.</text>
</comment>
<evidence type="ECO:0000256" key="3">
    <source>
        <dbReference type="ARBA" id="ARBA00023002"/>
    </source>
</evidence>
<dbReference type="RefSeq" id="XP_056789024.1">
    <property type="nucleotide sequence ID" value="XM_056936100.1"/>
</dbReference>
<accession>A0A9X0BSZ6</accession>
<evidence type="ECO:0000313" key="7">
    <source>
        <dbReference type="Proteomes" id="UP001148312"/>
    </source>
</evidence>
<protein>
    <recommendedName>
        <fullName evidence="8">Carotenoid oxygenase</fullName>
    </recommendedName>
</protein>
<evidence type="ECO:0008006" key="8">
    <source>
        <dbReference type="Google" id="ProtNLM"/>
    </source>
</evidence>
<evidence type="ECO:0000256" key="5">
    <source>
        <dbReference type="PIRSR" id="PIRSR604294-1"/>
    </source>
</evidence>
<evidence type="ECO:0000256" key="2">
    <source>
        <dbReference type="ARBA" id="ARBA00022723"/>
    </source>
</evidence>
<dbReference type="PANTHER" id="PTHR10543:SF89">
    <property type="entry name" value="CAROTENOID 9,10(9',10')-CLEAVAGE DIOXYGENASE 1"/>
    <property type="match status" value="1"/>
</dbReference>
<dbReference type="InterPro" id="IPR004294">
    <property type="entry name" value="Carotenoid_Oase"/>
</dbReference>
<comment type="caution">
    <text evidence="6">The sequence shown here is derived from an EMBL/GenBank/DDBJ whole genome shotgun (WGS) entry which is preliminary data.</text>
</comment>
<proteinExistence type="inferred from homology"/>
<evidence type="ECO:0000256" key="4">
    <source>
        <dbReference type="ARBA" id="ARBA00023004"/>
    </source>
</evidence>
<feature type="binding site" evidence="5">
    <location>
        <position position="358"/>
    </location>
    <ligand>
        <name>Fe cation</name>
        <dbReference type="ChEBI" id="CHEBI:24875"/>
        <note>catalytic</note>
    </ligand>
</feature>
<name>A0A9X0BSZ6_9EURO</name>
<comment type="similarity">
    <text evidence="1">Belongs to the carotenoid oxygenase family.</text>
</comment>
<organism evidence="6 7">
    <name type="scientific">Penicillium diatomitis</name>
    <dbReference type="NCBI Taxonomy" id="2819901"/>
    <lineage>
        <taxon>Eukaryota</taxon>
        <taxon>Fungi</taxon>
        <taxon>Dikarya</taxon>
        <taxon>Ascomycota</taxon>
        <taxon>Pezizomycotina</taxon>
        <taxon>Eurotiomycetes</taxon>
        <taxon>Eurotiomycetidae</taxon>
        <taxon>Eurotiales</taxon>
        <taxon>Aspergillaceae</taxon>
        <taxon>Penicillium</taxon>
    </lineage>
</organism>